<proteinExistence type="inferred from homology"/>
<name>A0A1G8ELF1_9VIBR</name>
<keyword evidence="2" id="KW-0732">Signal</keyword>
<dbReference type="EMBL" id="FNDD01000025">
    <property type="protein sequence ID" value="SDH70686.1"/>
    <property type="molecule type" value="Genomic_DNA"/>
</dbReference>
<dbReference type="GO" id="GO:0120010">
    <property type="term" value="P:intermembrane phospholipid transfer"/>
    <property type="evidence" value="ECO:0007669"/>
    <property type="project" value="TreeGrafter"/>
</dbReference>
<comment type="similarity">
    <text evidence="1">Belongs to the MlaA family.</text>
</comment>
<dbReference type="AlphaFoldDB" id="A0A1G8ELF1"/>
<evidence type="ECO:0000313" key="3">
    <source>
        <dbReference type="EMBL" id="SDH70686.1"/>
    </source>
</evidence>
<dbReference type="Proteomes" id="UP000198854">
    <property type="component" value="Unassembled WGS sequence"/>
</dbReference>
<evidence type="ECO:0000256" key="1">
    <source>
        <dbReference type="ARBA" id="ARBA00010634"/>
    </source>
</evidence>
<evidence type="ECO:0000313" key="4">
    <source>
        <dbReference type="Proteomes" id="UP000198854"/>
    </source>
</evidence>
<dbReference type="PANTHER" id="PTHR30035">
    <property type="entry name" value="LIPOPROTEIN VACJ-RELATED"/>
    <property type="match status" value="1"/>
</dbReference>
<keyword evidence="3" id="KW-0449">Lipoprotein</keyword>
<dbReference type="PRINTS" id="PR01805">
    <property type="entry name" value="VACJLIPOPROT"/>
</dbReference>
<reference evidence="3 4" key="1">
    <citation type="submission" date="2016-10" db="EMBL/GenBank/DDBJ databases">
        <authorList>
            <person name="de Groot N.N."/>
        </authorList>
    </citation>
    <scope>NUCLEOTIDE SEQUENCE [LARGE SCALE GENOMIC DNA]</scope>
    <source>
        <strain evidence="3 4">CGMCC 1.10228</strain>
    </source>
</reference>
<dbReference type="InterPro" id="IPR007428">
    <property type="entry name" value="MlaA"/>
</dbReference>
<sequence>MVVDCIGNKGWFRPAFFMESKTMKYQPRAWVALLLCLFIFGCASNPDDGNTSDVNDPFEGFNRVMWDINYDYLDPYLVRPVSLAYVDYTPSPVRIGIANFLSNLDEPASIINNLVMGNGRKALDHFNRFWINSTFGLLGLIDIASEAGINKHDEKTFGDVVGHYGVGDGPYLMVPGYGPWTVRESADLVDDMYVPLSYLNFWAGLGKWAIEGMETRAQLVSQEAMLENSPDPYSLTRDVYFQRQDYKAGVKHDTYNQQAEEELDSYLDEY</sequence>
<dbReference type="STRING" id="861298.SAMN04488136_12541"/>
<protein>
    <submittedName>
        <fullName evidence="3">Phospholipid-binding lipoprotein MlaA</fullName>
    </submittedName>
</protein>
<dbReference type="GO" id="GO:0016020">
    <property type="term" value="C:membrane"/>
    <property type="evidence" value="ECO:0007669"/>
    <property type="project" value="InterPro"/>
</dbReference>
<keyword evidence="4" id="KW-1185">Reference proteome</keyword>
<accession>A0A1G8ELF1</accession>
<organism evidence="3 4">
    <name type="scientific">Vibrio xiamenensis</name>
    <dbReference type="NCBI Taxonomy" id="861298"/>
    <lineage>
        <taxon>Bacteria</taxon>
        <taxon>Pseudomonadati</taxon>
        <taxon>Pseudomonadota</taxon>
        <taxon>Gammaproteobacteria</taxon>
        <taxon>Vibrionales</taxon>
        <taxon>Vibrionaceae</taxon>
        <taxon>Vibrio</taxon>
    </lineage>
</organism>
<dbReference type="Pfam" id="PF04333">
    <property type="entry name" value="MlaA"/>
    <property type="match status" value="1"/>
</dbReference>
<evidence type="ECO:0000256" key="2">
    <source>
        <dbReference type="ARBA" id="ARBA00022729"/>
    </source>
</evidence>
<dbReference type="PANTHER" id="PTHR30035:SF3">
    <property type="entry name" value="INTERMEMBRANE PHOSPHOLIPID TRANSPORT SYSTEM LIPOPROTEIN MLAA"/>
    <property type="match status" value="1"/>
</dbReference>
<gene>
    <name evidence="3" type="ORF">SAMN04488136_12541</name>
</gene>